<keyword evidence="6 8" id="KW-0808">Transferase</keyword>
<dbReference type="UniPathway" id="UPA00164"/>
<protein>
    <recommendedName>
        <fullName evidence="8">Glycogen synthase</fullName>
        <ecNumber evidence="8">2.4.1.21</ecNumber>
    </recommendedName>
    <alternativeName>
        <fullName evidence="8">Starch [bacterial glycogen] synthase</fullName>
    </alternativeName>
</protein>
<dbReference type="GO" id="GO:0009011">
    <property type="term" value="F:alpha-1,4-glucan glucosyltransferase (ADP-glucose donor) activity"/>
    <property type="evidence" value="ECO:0007669"/>
    <property type="project" value="UniProtKB-UniRule"/>
</dbReference>
<dbReference type="InterPro" id="IPR011835">
    <property type="entry name" value="GS/SS"/>
</dbReference>
<evidence type="ECO:0000313" key="11">
    <source>
        <dbReference type="EMBL" id="GEN62056.1"/>
    </source>
</evidence>
<dbReference type="EMBL" id="BJYG01000002">
    <property type="protein sequence ID" value="GEN62056.1"/>
    <property type="molecule type" value="Genomic_DNA"/>
</dbReference>
<dbReference type="NCBIfam" id="NF001899">
    <property type="entry name" value="PRK00654.1-2"/>
    <property type="match status" value="1"/>
</dbReference>
<comment type="similarity">
    <text evidence="4 8">Belongs to the glycosyltransferase 1 family. Bacterial/plant glycogen synthase subfamily.</text>
</comment>
<comment type="catalytic activity">
    <reaction evidence="1 8">
        <text>[(1-&gt;4)-alpha-D-glucosyl](n) + ADP-alpha-D-glucose = [(1-&gt;4)-alpha-D-glucosyl](n+1) + ADP + H(+)</text>
        <dbReference type="Rhea" id="RHEA:18189"/>
        <dbReference type="Rhea" id="RHEA-COMP:9584"/>
        <dbReference type="Rhea" id="RHEA-COMP:9587"/>
        <dbReference type="ChEBI" id="CHEBI:15378"/>
        <dbReference type="ChEBI" id="CHEBI:15444"/>
        <dbReference type="ChEBI" id="CHEBI:57498"/>
        <dbReference type="ChEBI" id="CHEBI:456216"/>
        <dbReference type="EC" id="2.4.1.21"/>
    </reaction>
</comment>
<dbReference type="GO" id="GO:0005829">
    <property type="term" value="C:cytosol"/>
    <property type="evidence" value="ECO:0007669"/>
    <property type="project" value="TreeGrafter"/>
</dbReference>
<evidence type="ECO:0000256" key="8">
    <source>
        <dbReference type="HAMAP-Rule" id="MF_00484"/>
    </source>
</evidence>
<gene>
    <name evidence="11" type="primary">glgA2</name>
    <name evidence="8" type="synonym">glgA</name>
    <name evidence="11" type="ORF">AOE01nite_02800</name>
</gene>
<comment type="function">
    <text evidence="2 8">Synthesizes alpha-1,4-glucan chains using ADP-glucose.</text>
</comment>
<dbReference type="CDD" id="cd03791">
    <property type="entry name" value="GT5_Glycogen_synthase_DULL1-like"/>
    <property type="match status" value="1"/>
</dbReference>
<evidence type="ECO:0000256" key="4">
    <source>
        <dbReference type="ARBA" id="ARBA00010281"/>
    </source>
</evidence>
<dbReference type="Pfam" id="PF08323">
    <property type="entry name" value="Glyco_transf_5"/>
    <property type="match status" value="1"/>
</dbReference>
<dbReference type="Pfam" id="PF00534">
    <property type="entry name" value="Glycos_transf_1"/>
    <property type="match status" value="1"/>
</dbReference>
<comment type="caution">
    <text evidence="11">The sequence shown here is derived from an EMBL/GenBank/DDBJ whole genome shotgun (WGS) entry which is preliminary data.</text>
</comment>
<dbReference type="AlphaFoldDB" id="A0A511XGH9"/>
<feature type="domain" description="Glycosyl transferase family 1" evidence="9">
    <location>
        <begin position="309"/>
        <end position="458"/>
    </location>
</feature>
<evidence type="ECO:0000256" key="5">
    <source>
        <dbReference type="ARBA" id="ARBA00022676"/>
    </source>
</evidence>
<feature type="domain" description="Starch synthase catalytic" evidence="10">
    <location>
        <begin position="13"/>
        <end position="256"/>
    </location>
</feature>
<proteinExistence type="inferred from homology"/>
<evidence type="ECO:0000313" key="12">
    <source>
        <dbReference type="Proteomes" id="UP000321746"/>
    </source>
</evidence>
<dbReference type="Gene3D" id="3.40.50.2000">
    <property type="entry name" value="Glycogen Phosphorylase B"/>
    <property type="match status" value="2"/>
</dbReference>
<dbReference type="EC" id="2.4.1.21" evidence="8"/>
<dbReference type="HAMAP" id="MF_00484">
    <property type="entry name" value="Glycogen_synth"/>
    <property type="match status" value="1"/>
</dbReference>
<evidence type="ECO:0000256" key="3">
    <source>
        <dbReference type="ARBA" id="ARBA00004964"/>
    </source>
</evidence>
<reference evidence="11 12" key="1">
    <citation type="submission" date="2019-07" db="EMBL/GenBank/DDBJ databases">
        <title>Whole genome shotgun sequence of Acetobacter oeni NBRC 105207.</title>
        <authorList>
            <person name="Hosoyama A."/>
            <person name="Uohara A."/>
            <person name="Ohji S."/>
            <person name="Ichikawa N."/>
        </authorList>
    </citation>
    <scope>NUCLEOTIDE SEQUENCE [LARGE SCALE GENOMIC DNA]</scope>
    <source>
        <strain evidence="11 12">NBRC 105207</strain>
    </source>
</reference>
<keyword evidence="12" id="KW-1185">Reference proteome</keyword>
<dbReference type="SUPFAM" id="SSF53756">
    <property type="entry name" value="UDP-Glycosyltransferase/glycogen phosphorylase"/>
    <property type="match status" value="1"/>
</dbReference>
<evidence type="ECO:0000259" key="9">
    <source>
        <dbReference type="Pfam" id="PF00534"/>
    </source>
</evidence>
<feature type="binding site" evidence="8">
    <location>
        <position position="26"/>
    </location>
    <ligand>
        <name>ADP-alpha-D-glucose</name>
        <dbReference type="ChEBI" id="CHEBI:57498"/>
    </ligand>
</feature>
<dbReference type="InterPro" id="IPR013534">
    <property type="entry name" value="Starch_synth_cat_dom"/>
</dbReference>
<evidence type="ECO:0000259" key="10">
    <source>
        <dbReference type="Pfam" id="PF08323"/>
    </source>
</evidence>
<dbReference type="PANTHER" id="PTHR45825">
    <property type="entry name" value="GRANULE-BOUND STARCH SYNTHASE 1, CHLOROPLASTIC/AMYLOPLASTIC"/>
    <property type="match status" value="1"/>
</dbReference>
<evidence type="ECO:0000256" key="6">
    <source>
        <dbReference type="ARBA" id="ARBA00022679"/>
    </source>
</evidence>
<dbReference type="PANTHER" id="PTHR45825:SF11">
    <property type="entry name" value="ALPHA AMYLASE DOMAIN-CONTAINING PROTEIN"/>
    <property type="match status" value="1"/>
</dbReference>
<dbReference type="GO" id="GO:0005978">
    <property type="term" value="P:glycogen biosynthetic process"/>
    <property type="evidence" value="ECO:0007669"/>
    <property type="project" value="UniProtKB-UniRule"/>
</dbReference>
<dbReference type="GO" id="GO:0004373">
    <property type="term" value="F:alpha-1,4-glucan glucosyltransferase (UDP-glucose donor) activity"/>
    <property type="evidence" value="ECO:0007669"/>
    <property type="project" value="InterPro"/>
</dbReference>
<accession>A0A511XGH9</accession>
<evidence type="ECO:0000256" key="2">
    <source>
        <dbReference type="ARBA" id="ARBA00002764"/>
    </source>
</evidence>
<keyword evidence="5 8" id="KW-0328">Glycosyltransferase</keyword>
<dbReference type="OrthoDB" id="9808590at2"/>
<dbReference type="Proteomes" id="UP000321746">
    <property type="component" value="Unassembled WGS sequence"/>
</dbReference>
<evidence type="ECO:0000256" key="1">
    <source>
        <dbReference type="ARBA" id="ARBA00001478"/>
    </source>
</evidence>
<sequence length="549" mass="60160">MASAASMLARPIHVLSVASEMFPFVKTGGLGDVVASFPGALLNYGVEVRTLLPGYPSVIAAVSQVNRAAIRLPDILGYDALVWACVIEENTLLVLDIPELYDRSGNPYLGPDGGDWADNGVRFAALARAAAFIGQGLIKNYHPDIIQTHDWQAGLTAAYLHYDGEKSCIENGMPHCPRVVQTIHNLAFQGSFPAEDLEQFGLPPEALSVDGCEFYGRISFLKAGLFFCDWITTVSPTYALEIQSAEWGMGFDGLLRSRVDRLSGILNGIDTSVWNPARDPVVRFPYMVGDVIARLSNKLNFQSEFGLPQDRNSFLVGIVSRLTRQKGIDLLPEIMESLLRSDTQVIVVGEGENAIHRALSSLQRKYPRRFACHLGYSEELGHRMQASVDALLVPSRFEPCGLTQLCALRYGAVPIVSRVGGLADTIVDANEAAVSHGVATGFLFSPDDPVSLVSATERARNLFRNDRESWLRLQRNGAFTDVSWRGKAVQYVRLFAKLSGVEIVDQEDRKVIRLTPATSGGRKIVKQASPKRQIARKPGVTRPGLMMKS</sequence>
<comment type="pathway">
    <text evidence="3 8">Glycan biosynthesis; glycogen biosynthesis.</text>
</comment>
<dbReference type="InterPro" id="IPR001296">
    <property type="entry name" value="Glyco_trans_1"/>
</dbReference>
<dbReference type="RefSeq" id="WP_146885228.1">
    <property type="nucleotide sequence ID" value="NZ_BJYG01000002.1"/>
</dbReference>
<dbReference type="NCBIfam" id="TIGR02095">
    <property type="entry name" value="glgA"/>
    <property type="match status" value="1"/>
</dbReference>
<name>A0A511XGH9_9PROT</name>
<keyword evidence="7 8" id="KW-0320">Glycogen biosynthesis</keyword>
<evidence type="ECO:0000256" key="7">
    <source>
        <dbReference type="ARBA" id="ARBA00023056"/>
    </source>
</evidence>
<organism evidence="11 12">
    <name type="scientific">Acetobacter oeni</name>
    <dbReference type="NCBI Taxonomy" id="304077"/>
    <lineage>
        <taxon>Bacteria</taxon>
        <taxon>Pseudomonadati</taxon>
        <taxon>Pseudomonadota</taxon>
        <taxon>Alphaproteobacteria</taxon>
        <taxon>Acetobacterales</taxon>
        <taxon>Acetobacteraceae</taxon>
        <taxon>Acetobacter</taxon>
    </lineage>
</organism>